<evidence type="ECO:0000256" key="1">
    <source>
        <dbReference type="ARBA" id="ARBA00023125"/>
    </source>
</evidence>
<reference evidence="4" key="1">
    <citation type="submission" date="2021-04" db="EMBL/GenBank/DDBJ databases">
        <title>Complete Genome Sequences of Macrococcus spp. from dog and cattle.</title>
        <authorList>
            <person name="Schwendener S."/>
            <person name="Perreten V."/>
        </authorList>
    </citation>
    <scope>NUCLEOTIDE SEQUENCE</scope>
    <source>
        <strain evidence="4">Epi0143-OL</strain>
    </source>
</reference>
<feature type="transmembrane region" description="Helical" evidence="2">
    <location>
        <begin position="166"/>
        <end position="187"/>
    </location>
</feature>
<feature type="transmembrane region" description="Helical" evidence="2">
    <location>
        <begin position="84"/>
        <end position="100"/>
    </location>
</feature>
<dbReference type="AlphaFoldDB" id="A0A9Q9BLR6"/>
<dbReference type="Proteomes" id="UP001057381">
    <property type="component" value="Chromosome"/>
</dbReference>
<dbReference type="CDD" id="cd00093">
    <property type="entry name" value="HTH_XRE"/>
    <property type="match status" value="1"/>
</dbReference>
<dbReference type="PROSITE" id="PS50943">
    <property type="entry name" value="HTH_CROC1"/>
    <property type="match status" value="1"/>
</dbReference>
<feature type="transmembrane region" description="Helical" evidence="2">
    <location>
        <begin position="106"/>
        <end position="123"/>
    </location>
</feature>
<feature type="domain" description="HTH cro/C1-type" evidence="3">
    <location>
        <begin position="7"/>
        <end position="61"/>
    </location>
</feature>
<gene>
    <name evidence="4" type="ORF">KFV11_00435</name>
</gene>
<dbReference type="SUPFAM" id="SSF47413">
    <property type="entry name" value="lambda repressor-like DNA-binding domains"/>
    <property type="match status" value="1"/>
</dbReference>
<dbReference type="RefSeq" id="WP_254250021.1">
    <property type="nucleotide sequence ID" value="NZ_CP073809.1"/>
</dbReference>
<keyword evidence="2" id="KW-0812">Transmembrane</keyword>
<keyword evidence="2" id="KW-0472">Membrane</keyword>
<dbReference type="PANTHER" id="PTHR46558">
    <property type="entry name" value="TRACRIPTIONAL REGULATORY PROTEIN-RELATED-RELATED"/>
    <property type="match status" value="1"/>
</dbReference>
<dbReference type="InterPro" id="IPR010982">
    <property type="entry name" value="Lambda_DNA-bd_dom_sf"/>
</dbReference>
<dbReference type="InterPro" id="IPR001387">
    <property type="entry name" value="Cro/C1-type_HTH"/>
</dbReference>
<dbReference type="SMART" id="SM00530">
    <property type="entry name" value="HTH_XRE"/>
    <property type="match status" value="1"/>
</dbReference>
<evidence type="ECO:0000259" key="3">
    <source>
        <dbReference type="PROSITE" id="PS50943"/>
    </source>
</evidence>
<keyword evidence="2" id="KW-1133">Transmembrane helix</keyword>
<protein>
    <submittedName>
        <fullName evidence="4">Helix-turn-helix transcriptional regulator</fullName>
    </submittedName>
</protein>
<accession>A0A9Q9BLR6</accession>
<dbReference type="Pfam" id="PF01381">
    <property type="entry name" value="HTH_3"/>
    <property type="match status" value="1"/>
</dbReference>
<proteinExistence type="predicted"/>
<dbReference type="EMBL" id="CP073809">
    <property type="protein sequence ID" value="UTH13878.1"/>
    <property type="molecule type" value="Genomic_DNA"/>
</dbReference>
<name>A0A9Q9BLR6_9STAP</name>
<dbReference type="PANTHER" id="PTHR46558:SF15">
    <property type="entry name" value="HELIX-TURN-HELIX DOMAIN PROTEIN"/>
    <property type="match status" value="1"/>
</dbReference>
<evidence type="ECO:0000256" key="2">
    <source>
        <dbReference type="SAM" id="Phobius"/>
    </source>
</evidence>
<dbReference type="Gene3D" id="1.10.260.40">
    <property type="entry name" value="lambda repressor-like DNA-binding domains"/>
    <property type="match status" value="1"/>
</dbReference>
<keyword evidence="1" id="KW-0238">DNA-binding</keyword>
<evidence type="ECO:0000313" key="5">
    <source>
        <dbReference type="Proteomes" id="UP001057381"/>
    </source>
</evidence>
<dbReference type="KEGG" id="mequ:KFV11_00435"/>
<dbReference type="GO" id="GO:0003677">
    <property type="term" value="F:DNA binding"/>
    <property type="evidence" value="ECO:0007669"/>
    <property type="project" value="UniProtKB-KW"/>
</dbReference>
<organism evidence="4 5">
    <name type="scientific">Macrococcus equipercicus</name>
    <dbReference type="NCBI Taxonomy" id="69967"/>
    <lineage>
        <taxon>Bacteria</taxon>
        <taxon>Bacillati</taxon>
        <taxon>Bacillota</taxon>
        <taxon>Bacilli</taxon>
        <taxon>Bacillales</taxon>
        <taxon>Staphylococcaceae</taxon>
        <taxon>Macrococcus</taxon>
    </lineage>
</organism>
<evidence type="ECO:0000313" key="4">
    <source>
        <dbReference type="EMBL" id="UTH13878.1"/>
    </source>
</evidence>
<sequence length="190" mass="22102">MDVGNQIRYYRKEQNLSQMELAEKIFVSSQTISNWENERSYPDLHNLIELATLFDVSLDQLVKGDVKVMRNAVDHSKMDEYGKLMLIFTLLSALAFGAAVKFSEGWFGFLIPFLLWGISFYYASKIERLKNKYDVKTYKEILDYMENGVKTNSTPRDNKKYIKEKIIIVLSFTAIFGILALLSFVLFQLF</sequence>